<dbReference type="HOGENOM" id="CLU_725036_0_0_9"/>
<name>M1MH97_9CLOT</name>
<evidence type="ECO:0000313" key="2">
    <source>
        <dbReference type="Proteomes" id="UP000011728"/>
    </source>
</evidence>
<dbReference type="InterPro" id="IPR045864">
    <property type="entry name" value="aa-tRNA-synth_II/BPL/LPL"/>
</dbReference>
<dbReference type="SUPFAM" id="SSF55681">
    <property type="entry name" value="Class II aaRS and biotin synthetases"/>
    <property type="match status" value="1"/>
</dbReference>
<dbReference type="GO" id="GO:0140096">
    <property type="term" value="F:catalytic activity, acting on a protein"/>
    <property type="evidence" value="ECO:0007669"/>
    <property type="project" value="UniProtKB-ARBA"/>
</dbReference>
<proteinExistence type="predicted"/>
<evidence type="ECO:0000313" key="1">
    <source>
        <dbReference type="EMBL" id="AGF55698.1"/>
    </source>
</evidence>
<dbReference type="PATRIC" id="fig|931276.5.peg.1920"/>
<dbReference type="EMBL" id="CP004121">
    <property type="protein sequence ID" value="AGF55698.1"/>
    <property type="molecule type" value="Genomic_DNA"/>
</dbReference>
<sequence>MKLVNDNINLLKNNSKIKKLDIKLSLTEIKECMYKYKSDSMCKTDIEINEYDGITVLLKGSSDETIETDWKYFNDIVTYIVNNRKEDIKKDTFKNECIINERDRNYTRPYEILASDYVNQYSNGRLYITGHVASLMDKLDKCILEFAKQENAIEFYSEPLWYEDELEKFGYSKDNENLFKINKFDDRSDIYWQNAVCDNIWESLENKTIDKFTVYSSLGVCSRTERNQTYFFERMNVFHMREIVAVGEKENVIKFRERAIQFVIELSQKLKLNFSLEEASDPFFIEDTNTLKDTNSKLELPEVVKVEFRPHLYDNKSLACASFNVHGNFFVKKFNYMSKNNDENLWTSCIAFGLERWCWAILVQFGTDVNKWPEHLKSLIF</sequence>
<reference evidence="1 2" key="1">
    <citation type="submission" date="2013-02" db="EMBL/GenBank/DDBJ databases">
        <title>Genome sequence of Clostridium saccharoperbutylacetonicum N1-4(HMT).</title>
        <authorList>
            <person name="Poehlein A."/>
            <person name="Daniel R."/>
        </authorList>
    </citation>
    <scope>NUCLEOTIDE SEQUENCE [LARGE SCALE GENOMIC DNA]</scope>
    <source>
        <strain evidence="2">N1-4(HMT)</strain>
    </source>
</reference>
<dbReference type="Gene3D" id="3.30.930.10">
    <property type="entry name" value="Bira Bifunctional Protein, Domain 2"/>
    <property type="match status" value="1"/>
</dbReference>
<keyword evidence="2" id="KW-1185">Reference proteome</keyword>
<dbReference type="RefSeq" id="WP_015392019.1">
    <property type="nucleotide sequence ID" value="NC_020291.1"/>
</dbReference>
<accession>M1MH97</accession>
<evidence type="ECO:0008006" key="3">
    <source>
        <dbReference type="Google" id="ProtNLM"/>
    </source>
</evidence>
<organism evidence="1 2">
    <name type="scientific">Clostridium saccharoperbutylacetonicum N1-4(HMT)</name>
    <dbReference type="NCBI Taxonomy" id="931276"/>
    <lineage>
        <taxon>Bacteria</taxon>
        <taxon>Bacillati</taxon>
        <taxon>Bacillota</taxon>
        <taxon>Clostridia</taxon>
        <taxon>Eubacteriales</taxon>
        <taxon>Clostridiaceae</taxon>
        <taxon>Clostridium</taxon>
    </lineage>
</organism>
<gene>
    <name evidence="1" type="ORF">Cspa_c19300</name>
</gene>
<dbReference type="OrthoDB" id="583154at2"/>
<dbReference type="KEGG" id="csr:Cspa_c19300"/>
<protein>
    <recommendedName>
        <fullName evidence="3">Aminoacyl-transfer RNA synthetases class-II family profile domain-containing protein</fullName>
    </recommendedName>
</protein>
<dbReference type="Proteomes" id="UP000011728">
    <property type="component" value="Chromosome"/>
</dbReference>
<dbReference type="eggNOG" id="COG0172">
    <property type="taxonomic scope" value="Bacteria"/>
</dbReference>
<dbReference type="AlphaFoldDB" id="M1MH97"/>
<dbReference type="GO" id="GO:0016740">
    <property type="term" value="F:transferase activity"/>
    <property type="evidence" value="ECO:0007669"/>
    <property type="project" value="UniProtKB-ARBA"/>
</dbReference>